<evidence type="ECO:0000313" key="1">
    <source>
        <dbReference type="EMBL" id="MED6123400.1"/>
    </source>
</evidence>
<name>A0ABU6RHG7_9FABA</name>
<organism evidence="1 2">
    <name type="scientific">Stylosanthes scabra</name>
    <dbReference type="NCBI Taxonomy" id="79078"/>
    <lineage>
        <taxon>Eukaryota</taxon>
        <taxon>Viridiplantae</taxon>
        <taxon>Streptophyta</taxon>
        <taxon>Embryophyta</taxon>
        <taxon>Tracheophyta</taxon>
        <taxon>Spermatophyta</taxon>
        <taxon>Magnoliopsida</taxon>
        <taxon>eudicotyledons</taxon>
        <taxon>Gunneridae</taxon>
        <taxon>Pentapetalae</taxon>
        <taxon>rosids</taxon>
        <taxon>fabids</taxon>
        <taxon>Fabales</taxon>
        <taxon>Fabaceae</taxon>
        <taxon>Papilionoideae</taxon>
        <taxon>50 kb inversion clade</taxon>
        <taxon>dalbergioids sensu lato</taxon>
        <taxon>Dalbergieae</taxon>
        <taxon>Pterocarpus clade</taxon>
        <taxon>Stylosanthes</taxon>
    </lineage>
</organism>
<keyword evidence="2" id="KW-1185">Reference proteome</keyword>
<gene>
    <name evidence="1" type="ORF">PIB30_048881</name>
</gene>
<dbReference type="Proteomes" id="UP001341840">
    <property type="component" value="Unassembled WGS sequence"/>
</dbReference>
<accession>A0ABU6RHG7</accession>
<comment type="caution">
    <text evidence="1">The sequence shown here is derived from an EMBL/GenBank/DDBJ whole genome shotgun (WGS) entry which is preliminary data.</text>
</comment>
<proteinExistence type="predicted"/>
<dbReference type="EMBL" id="JASCZI010030532">
    <property type="protein sequence ID" value="MED6123400.1"/>
    <property type="molecule type" value="Genomic_DNA"/>
</dbReference>
<evidence type="ECO:0000313" key="2">
    <source>
        <dbReference type="Proteomes" id="UP001341840"/>
    </source>
</evidence>
<reference evidence="1 2" key="1">
    <citation type="journal article" date="2023" name="Plants (Basel)">
        <title>Bridging the Gap: Combining Genomics and Transcriptomics Approaches to Understand Stylosanthes scabra, an Orphan Legume from the Brazilian Caatinga.</title>
        <authorList>
            <person name="Ferreira-Neto J.R.C."/>
            <person name="da Silva M.D."/>
            <person name="Binneck E."/>
            <person name="de Melo N.F."/>
            <person name="da Silva R.H."/>
            <person name="de Melo A.L.T.M."/>
            <person name="Pandolfi V."/>
            <person name="Bustamante F.O."/>
            <person name="Brasileiro-Vidal A.C."/>
            <person name="Benko-Iseppon A.M."/>
        </authorList>
    </citation>
    <scope>NUCLEOTIDE SEQUENCE [LARGE SCALE GENOMIC DNA]</scope>
    <source>
        <tissue evidence="1">Leaves</tissue>
    </source>
</reference>
<protein>
    <submittedName>
        <fullName evidence="1">Uncharacterized protein</fullName>
    </submittedName>
</protein>
<sequence length="99" mass="11547">MSGVGMFSCWHGTIPWKRKNKVYQHSRGAKLRDQECTSQYLVKLMKMVFQVIKEKETIEHTLLLCQCTRAVWFGSHVQWIPTNQTEAKQYTATASQIQL</sequence>